<dbReference type="Pfam" id="PF00628">
    <property type="entry name" value="PHD"/>
    <property type="match status" value="1"/>
</dbReference>
<evidence type="ECO:0000313" key="6">
    <source>
        <dbReference type="EMBL" id="WFC95916.1"/>
    </source>
</evidence>
<comment type="similarity">
    <text evidence="4">Belongs to the saccharopine dehydrogenase family.</text>
</comment>
<dbReference type="GO" id="GO:0008270">
    <property type="term" value="F:zinc ion binding"/>
    <property type="evidence" value="ECO:0007669"/>
    <property type="project" value="UniProtKB-KW"/>
</dbReference>
<dbReference type="InterPro" id="IPR019786">
    <property type="entry name" value="Zinc_finger_PHD-type_CS"/>
</dbReference>
<evidence type="ECO:0000256" key="3">
    <source>
        <dbReference type="ARBA" id="ARBA00022833"/>
    </source>
</evidence>
<dbReference type="Pfam" id="PF00415">
    <property type="entry name" value="RCC1"/>
    <property type="match status" value="1"/>
</dbReference>
<dbReference type="InterPro" id="IPR011011">
    <property type="entry name" value="Znf_FYVE_PHD"/>
</dbReference>
<dbReference type="PANTHER" id="PTHR12286:SF5">
    <property type="entry name" value="SACCHAROPINE DEHYDROGENASE-LIKE OXIDOREDUCTASE"/>
    <property type="match status" value="1"/>
</dbReference>
<dbReference type="Gene3D" id="3.30.40.10">
    <property type="entry name" value="Zinc/RING finger domain, C3HC4 (zinc finger)"/>
    <property type="match status" value="1"/>
</dbReference>
<keyword evidence="7" id="KW-1185">Reference proteome</keyword>
<keyword evidence="2" id="KW-0863">Zinc-finger</keyword>
<dbReference type="GO" id="GO:0009247">
    <property type="term" value="P:glycolipid biosynthetic process"/>
    <property type="evidence" value="ECO:0007669"/>
    <property type="project" value="TreeGrafter"/>
</dbReference>
<dbReference type="SMART" id="SM00249">
    <property type="entry name" value="PHD"/>
    <property type="match status" value="1"/>
</dbReference>
<organism evidence="6 7">
    <name type="scientific">Malassezia brasiliensis</name>
    <dbReference type="NCBI Taxonomy" id="1821822"/>
    <lineage>
        <taxon>Eukaryota</taxon>
        <taxon>Fungi</taxon>
        <taxon>Dikarya</taxon>
        <taxon>Basidiomycota</taxon>
        <taxon>Ustilaginomycotina</taxon>
        <taxon>Malasseziomycetes</taxon>
        <taxon>Malasseziales</taxon>
        <taxon>Malasseziaceae</taxon>
        <taxon>Malassezia</taxon>
    </lineage>
</organism>
<dbReference type="InterPro" id="IPR051276">
    <property type="entry name" value="Saccharopine_DH-like_oxidrdct"/>
</dbReference>
<reference evidence="6" key="1">
    <citation type="submission" date="2023-03" db="EMBL/GenBank/DDBJ databases">
        <title>Mating type loci evolution in Malassezia.</title>
        <authorList>
            <person name="Coelho M.A."/>
        </authorList>
    </citation>
    <scope>NUCLEOTIDE SEQUENCE</scope>
    <source>
        <strain evidence="6">CBS 14135</strain>
    </source>
</reference>
<accession>A0AAF0DUD3</accession>
<dbReference type="GO" id="GO:0005739">
    <property type="term" value="C:mitochondrion"/>
    <property type="evidence" value="ECO:0007669"/>
    <property type="project" value="TreeGrafter"/>
</dbReference>
<gene>
    <name evidence="6" type="ORF">MBRA1_002571</name>
</gene>
<dbReference type="SUPFAM" id="SSF50985">
    <property type="entry name" value="RCC1/BLIP-II"/>
    <property type="match status" value="1"/>
</dbReference>
<evidence type="ECO:0000259" key="5">
    <source>
        <dbReference type="SMART" id="SM00249"/>
    </source>
</evidence>
<name>A0AAF0DUD3_9BASI</name>
<dbReference type="SUPFAM" id="SSF51735">
    <property type="entry name" value="NAD(P)-binding Rossmann-fold domains"/>
    <property type="match status" value="2"/>
</dbReference>
<dbReference type="PROSITE" id="PS00626">
    <property type="entry name" value="RCC1_2"/>
    <property type="match status" value="1"/>
</dbReference>
<feature type="domain" description="Zinc finger PHD-type" evidence="5">
    <location>
        <begin position="963"/>
        <end position="1011"/>
    </location>
</feature>
<evidence type="ECO:0000256" key="1">
    <source>
        <dbReference type="ARBA" id="ARBA00022723"/>
    </source>
</evidence>
<keyword evidence="3" id="KW-0862">Zinc</keyword>
<dbReference type="GO" id="GO:0005886">
    <property type="term" value="C:plasma membrane"/>
    <property type="evidence" value="ECO:0007669"/>
    <property type="project" value="TreeGrafter"/>
</dbReference>
<dbReference type="SUPFAM" id="SSF57903">
    <property type="entry name" value="FYVE/PHD zinc finger"/>
    <property type="match status" value="1"/>
</dbReference>
<dbReference type="CDD" id="cd15543">
    <property type="entry name" value="PHD_RSF1"/>
    <property type="match status" value="1"/>
</dbReference>
<dbReference type="InterPro" id="IPR036291">
    <property type="entry name" value="NAD(P)-bd_dom_sf"/>
</dbReference>
<dbReference type="InterPro" id="IPR013083">
    <property type="entry name" value="Znf_RING/FYVE/PHD"/>
</dbReference>
<dbReference type="AlphaFoldDB" id="A0AAF0DUD3"/>
<protein>
    <recommendedName>
        <fullName evidence="5">Zinc finger PHD-type domain-containing protein</fullName>
    </recommendedName>
</protein>
<proteinExistence type="inferred from homology"/>
<dbReference type="InterPro" id="IPR009091">
    <property type="entry name" value="RCC1/BLIP-II"/>
</dbReference>
<dbReference type="PROSITE" id="PS01359">
    <property type="entry name" value="ZF_PHD_1"/>
    <property type="match status" value="1"/>
</dbReference>
<dbReference type="Pfam" id="PF03435">
    <property type="entry name" value="Sacchrp_dh_NADP"/>
    <property type="match status" value="2"/>
</dbReference>
<dbReference type="Gene3D" id="2.130.10.30">
    <property type="entry name" value="Regulator of chromosome condensation 1/beta-lactamase-inhibitor protein II"/>
    <property type="match status" value="1"/>
</dbReference>
<dbReference type="Proteomes" id="UP001216638">
    <property type="component" value="Chromosome 3"/>
</dbReference>
<dbReference type="PANTHER" id="PTHR12286">
    <property type="entry name" value="SACCHAROPINE DEHYDROGENASE-LIKE OXIDOREDUCTASE"/>
    <property type="match status" value="1"/>
</dbReference>
<dbReference type="InterPro" id="IPR005097">
    <property type="entry name" value="Sacchrp_dh_NADP-bd"/>
</dbReference>
<dbReference type="InterPro" id="IPR000408">
    <property type="entry name" value="Reg_chr_condens"/>
</dbReference>
<evidence type="ECO:0000256" key="4">
    <source>
        <dbReference type="ARBA" id="ARBA00038048"/>
    </source>
</evidence>
<dbReference type="InterPro" id="IPR019787">
    <property type="entry name" value="Znf_PHD-finger"/>
</dbReference>
<evidence type="ECO:0000313" key="7">
    <source>
        <dbReference type="Proteomes" id="UP001216638"/>
    </source>
</evidence>
<evidence type="ECO:0000256" key="2">
    <source>
        <dbReference type="ARBA" id="ARBA00022771"/>
    </source>
</evidence>
<keyword evidence="1" id="KW-0479">Metal-binding</keyword>
<dbReference type="GO" id="GO:0005811">
    <property type="term" value="C:lipid droplet"/>
    <property type="evidence" value="ECO:0007669"/>
    <property type="project" value="TreeGrafter"/>
</dbReference>
<dbReference type="InterPro" id="IPR001965">
    <property type="entry name" value="Znf_PHD"/>
</dbReference>
<sequence length="1028" mass="110621">MAESTYDVVLYGATGFTGSIAAQYLAAHPKAPKIAFAGRNAAKVRDVRDKLVEVPKQRLESIGIIEASASDKASLQRLARSAKVVINMVGPYGVLGGFEVAQACAEAGTSYVDLTGESDVYARVTRELHGLAKQTGAVIVPSAGFDCLPFDLGTYFAVKEVKKVLGDEAGIDHVLLGYKMKGGMSGGTLASLINMRHNPDALLYNRPYWFSPIQGVQQLKPYMTRYLPQFNTYGAFGIFASHNTRVVNRSWGLLEDARASSRYGSTFRYLEGVVTPSYWMAFVMASFMKIFAWLVLHVSVVGQVLQKMLPQGTGPSMEEQLKGFAYLRTIAYSRDGHTKGLSTFYVKGNPGYLKTAAFISETALTIALEKDRLSPLAKQGGVLTPATIGAEVLAERLGNFAGVEIKMANVTNDADLTKALAKLVLAGRNPEKLQTTLDQLHGVSKERLKTITLVQATVENKQSLSHLARAAKVLINAAGPYTLYGGFDIAQAVAEAGNAYLDLTGESNLYARMVEQIHPIAKKNNAIVVPSAGFGSLPFDLATFLAIEEVKKVAGVESALKGFLEIRALAYGQDGRTKGLATFYTKGDPCYLKTAAFVSEAGLAIALNPELLSPLAQQGGVLTPAILGTEILRERLSKFAGVSIHAADITNAENPAKVFALLVCGSVPAPDNTWESVTTPTILREISNVRVRKIGASVSSRHVLFVSTDGEVYALVLASSKVHAAGSTECGQLGTDEFGAVSTSASDVVYTTHSTFVPLALQHIVHISCGMRHAAAVDRDGYVYTWGANRFGCLGCGTQRDQMAPVRVQQFVRKSREERIERVVAGYEATVCLDASANYWIAGRTRITGDGGLGQGYYIFKPLPVLEGLHIHTAALGEDAYFCLASDPAEGSPIVPYAWGQNASHDELGTRRAPADPQVMGAMRDLHVIDVQSGATTSFWLVEPTKAYTELPRLPRETHSSDACLVCHSAQDDDDATLLACDRCENPYHLGCLKPPLASVPEGEWFCEACGGGRPASTTTETRKRRRT</sequence>
<dbReference type="EMBL" id="CP119953">
    <property type="protein sequence ID" value="WFC95916.1"/>
    <property type="molecule type" value="Genomic_DNA"/>
</dbReference>
<dbReference type="Gene3D" id="3.40.50.720">
    <property type="entry name" value="NAD(P)-binding Rossmann-like Domain"/>
    <property type="match status" value="2"/>
</dbReference>